<sequence length="486" mass="53805">MLLNTLFVWTTATLLWATTSLAYPGQSEMAMLETRASSKLKDPTFFPNGDSNEYENGYNTLPPIPGANIDTTTFVLDGNGTTITTYVTANYDPSKIKRAVIQIHGETRDAWNMWQYLNVSMDQASQESDISKDEIVLAAPMFFDVLDAGAYPVDQSNTSNSHSLIWDSNSWGEVLDATYPVYDQKGKLANPPFQTKSSNSSKKSKNGSSNKRSVLESRKLKTNVELSSDQQSAGLSSGDVLDKYVNYFTNTTMFPNMKKVVISGFSRGGQVAARHLAMNTNMDKVNMVHYLIASPASYMYLDNRRPLPVPENCTTFNEYKYGLDGSLPAYYTRQKDTPEDIRNRVLQWEQFYLVGQSDGLNSDTSCEAMTQGKGHVDRMVNWVTKELTSMPNNPTPNKIPDHIYSGQVSGVGHNAFDILTSPAGIQALFVHDYNGENKPASGQRPLQPGRNGVVPEKLNGAESLYARMPPSVIAVLCFFVSLALIM</sequence>
<gene>
    <name evidence="5" type="ORF">Malapachy_1554</name>
</gene>
<keyword evidence="4" id="KW-0732">Signal</keyword>
<evidence type="ECO:0000256" key="1">
    <source>
        <dbReference type="ARBA" id="ARBA00047591"/>
    </source>
</evidence>
<comment type="catalytic activity">
    <reaction evidence="2">
        <text>a monoacylglycerol + H2O = glycerol + a fatty acid + H(+)</text>
        <dbReference type="Rhea" id="RHEA:15245"/>
        <dbReference type="ChEBI" id="CHEBI:15377"/>
        <dbReference type="ChEBI" id="CHEBI:15378"/>
        <dbReference type="ChEBI" id="CHEBI:17408"/>
        <dbReference type="ChEBI" id="CHEBI:17754"/>
        <dbReference type="ChEBI" id="CHEBI:28868"/>
    </reaction>
</comment>
<name>A0A0M8MIK6_9BASI</name>
<evidence type="ECO:0000313" key="6">
    <source>
        <dbReference type="Proteomes" id="UP000037751"/>
    </source>
</evidence>
<dbReference type="PANTHER" id="PTHR35560">
    <property type="entry name" value="BLL0132 PROTEIN"/>
    <property type="match status" value="1"/>
</dbReference>
<organism evidence="5 6">
    <name type="scientific">Malassezia pachydermatis</name>
    <dbReference type="NCBI Taxonomy" id="77020"/>
    <lineage>
        <taxon>Eukaryota</taxon>
        <taxon>Fungi</taxon>
        <taxon>Dikarya</taxon>
        <taxon>Basidiomycota</taxon>
        <taxon>Ustilaginomycotina</taxon>
        <taxon>Malasseziomycetes</taxon>
        <taxon>Malasseziales</taxon>
        <taxon>Malasseziaceae</taxon>
        <taxon>Malassezia</taxon>
    </lineage>
</organism>
<feature type="region of interest" description="Disordered" evidence="3">
    <location>
        <begin position="188"/>
        <end position="235"/>
    </location>
</feature>
<feature type="signal peptide" evidence="4">
    <location>
        <begin position="1"/>
        <end position="22"/>
    </location>
</feature>
<dbReference type="PANTHER" id="PTHR35560:SF3">
    <property type="entry name" value="PEPTIDASE S9 PROLYL OLIGOPEPTIDASE CATALYTIC DOMAIN-CONTAINING PROTEIN"/>
    <property type="match status" value="1"/>
</dbReference>
<dbReference type="Gene3D" id="3.40.50.1820">
    <property type="entry name" value="alpha/beta hydrolase"/>
    <property type="match status" value="1"/>
</dbReference>
<dbReference type="STRING" id="77020.A0A0M8MIK6"/>
<evidence type="ECO:0000256" key="4">
    <source>
        <dbReference type="SAM" id="SignalP"/>
    </source>
</evidence>
<keyword evidence="6" id="KW-1185">Reference proteome</keyword>
<dbReference type="AlphaFoldDB" id="A0A0M8MIK6"/>
<evidence type="ECO:0000313" key="5">
    <source>
        <dbReference type="EMBL" id="KOS13186.1"/>
    </source>
</evidence>
<comment type="caution">
    <text evidence="5">The sequence shown here is derived from an EMBL/GenBank/DDBJ whole genome shotgun (WGS) entry which is preliminary data.</text>
</comment>
<feature type="chain" id="PRO_5005818462" evidence="4">
    <location>
        <begin position="23"/>
        <end position="486"/>
    </location>
</feature>
<proteinExistence type="predicted"/>
<dbReference type="OrthoDB" id="5985073at2759"/>
<evidence type="ECO:0000256" key="2">
    <source>
        <dbReference type="ARBA" id="ARBA00048461"/>
    </source>
</evidence>
<dbReference type="GeneID" id="28727933"/>
<dbReference type="RefSeq" id="XP_017990818.1">
    <property type="nucleotide sequence ID" value="XM_018136058.1"/>
</dbReference>
<dbReference type="InterPro" id="IPR029058">
    <property type="entry name" value="AB_hydrolase_fold"/>
</dbReference>
<dbReference type="EMBL" id="LGAV01000007">
    <property type="protein sequence ID" value="KOS13186.1"/>
    <property type="molecule type" value="Genomic_DNA"/>
</dbReference>
<dbReference type="Proteomes" id="UP000037751">
    <property type="component" value="Unassembled WGS sequence"/>
</dbReference>
<reference evidence="5 6" key="1">
    <citation type="submission" date="2015-07" db="EMBL/GenBank/DDBJ databases">
        <title>Draft Genome Sequence of Malassezia furfur CBS1878 and Malassezia pachydermatis CBS1879.</title>
        <authorList>
            <person name="Triana S."/>
            <person name="Ohm R."/>
            <person name="Gonzalez A."/>
            <person name="DeCock H."/>
            <person name="Restrepo S."/>
            <person name="Celis A."/>
        </authorList>
    </citation>
    <scope>NUCLEOTIDE SEQUENCE [LARGE SCALE GENOMIC DNA]</scope>
    <source>
        <strain evidence="5 6">CBS 1879</strain>
    </source>
</reference>
<accession>A0A0M8MIK6</accession>
<comment type="catalytic activity">
    <reaction evidence="1">
        <text>a diacylglycerol + H2O = a monoacylglycerol + a fatty acid + H(+)</text>
        <dbReference type="Rhea" id="RHEA:32731"/>
        <dbReference type="ChEBI" id="CHEBI:15377"/>
        <dbReference type="ChEBI" id="CHEBI:15378"/>
        <dbReference type="ChEBI" id="CHEBI:17408"/>
        <dbReference type="ChEBI" id="CHEBI:18035"/>
        <dbReference type="ChEBI" id="CHEBI:28868"/>
    </reaction>
</comment>
<feature type="compositionally biased region" description="Low complexity" evidence="3">
    <location>
        <begin position="196"/>
        <end position="212"/>
    </location>
</feature>
<feature type="compositionally biased region" description="Polar residues" evidence="3">
    <location>
        <begin position="224"/>
        <end position="235"/>
    </location>
</feature>
<dbReference type="VEuPathDB" id="FungiDB:Malapachy_1554"/>
<evidence type="ECO:0000256" key="3">
    <source>
        <dbReference type="SAM" id="MobiDB-lite"/>
    </source>
</evidence>
<protein>
    <submittedName>
        <fullName evidence="5">Uncharacterized protein</fullName>
    </submittedName>
</protein>